<dbReference type="PANTHER" id="PTHR17985:SF8">
    <property type="entry name" value="TRANSPORT AND GOLGI ORGANIZATION PROTEIN 2 HOMOLOG"/>
    <property type="match status" value="1"/>
</dbReference>
<organism evidence="2">
    <name type="scientific">Naegleria gruberi</name>
    <name type="common">Amoeba</name>
    <dbReference type="NCBI Taxonomy" id="5762"/>
    <lineage>
        <taxon>Eukaryota</taxon>
        <taxon>Discoba</taxon>
        <taxon>Heterolobosea</taxon>
        <taxon>Tetramitia</taxon>
        <taxon>Eutetramitia</taxon>
        <taxon>Vahlkampfiidae</taxon>
        <taxon>Naegleria</taxon>
    </lineage>
</organism>
<protein>
    <submittedName>
        <fullName evidence="1">Predicted protein</fullName>
    </submittedName>
</protein>
<dbReference type="PANTHER" id="PTHR17985">
    <property type="entry name" value="SER/THR-RICH PROTEIN T10 IN DGCR REGION"/>
    <property type="match status" value="1"/>
</dbReference>
<dbReference type="InParanoid" id="D2VIX6"/>
<dbReference type="GeneID" id="8853239"/>
<accession>D2VIX6</accession>
<evidence type="ECO:0000313" key="1">
    <source>
        <dbReference type="EMBL" id="EFC43179.1"/>
    </source>
</evidence>
<dbReference type="InterPro" id="IPR008551">
    <property type="entry name" value="TANGO2"/>
</dbReference>
<sequence>MVVLTNVFGPTADTDHLISRGFIVNGICLFPKKLKSSIEIEELRKNVLDQYFGEEKHMRGFNIIMGNLDGVNPMFYMTNRDDQAQNLLNYYKIEEINNEIHIVSNTYLDDCRNELYKKYKLDLLKNLLEKTVKENREITDPDVMLQKLEKCITNRFREHFKEEEQIINHLTNIEQLDHSKDPSLLNLIPQHFMKDGAGPLHFRSRLDSHYNIYVNKTYFKTRSQTIILMDNQGNIHYYYRDTDPLFMPENDSEINKSNSIPWTHFKV</sequence>
<reference evidence="1 2" key="1">
    <citation type="journal article" date="2010" name="Cell">
        <title>The genome of Naegleria gruberi illuminates early eukaryotic versatility.</title>
        <authorList>
            <person name="Fritz-Laylin L.K."/>
            <person name="Prochnik S.E."/>
            <person name="Ginger M.L."/>
            <person name="Dacks J.B."/>
            <person name="Carpenter M.L."/>
            <person name="Field M.C."/>
            <person name="Kuo A."/>
            <person name="Paredez A."/>
            <person name="Chapman J."/>
            <person name="Pham J."/>
            <person name="Shu S."/>
            <person name="Neupane R."/>
            <person name="Cipriano M."/>
            <person name="Mancuso J."/>
            <person name="Tu H."/>
            <person name="Salamov A."/>
            <person name="Lindquist E."/>
            <person name="Shapiro H."/>
            <person name="Lucas S."/>
            <person name="Grigoriev I.V."/>
            <person name="Cande W.Z."/>
            <person name="Fulton C."/>
            <person name="Rokhsar D.S."/>
            <person name="Dawson S.C."/>
        </authorList>
    </citation>
    <scope>NUCLEOTIDE SEQUENCE [LARGE SCALE GENOMIC DNA]</scope>
    <source>
        <strain evidence="1 2">NEG-M</strain>
    </source>
</reference>
<dbReference type="RefSeq" id="XP_002675923.1">
    <property type="nucleotide sequence ID" value="XM_002675877.1"/>
</dbReference>
<dbReference type="EMBL" id="GG738875">
    <property type="protein sequence ID" value="EFC43179.1"/>
    <property type="molecule type" value="Genomic_DNA"/>
</dbReference>
<keyword evidence="2" id="KW-1185">Reference proteome</keyword>
<dbReference type="OrthoDB" id="191601at2759"/>
<gene>
    <name evidence="1" type="ORF">NAEGRDRAFT_68834</name>
</gene>
<dbReference type="VEuPathDB" id="AmoebaDB:NAEGRDRAFT_68834"/>
<dbReference type="AlphaFoldDB" id="D2VIX6"/>
<dbReference type="Pfam" id="PF05742">
    <property type="entry name" value="TANGO2"/>
    <property type="match status" value="1"/>
</dbReference>
<dbReference type="KEGG" id="ngr:NAEGRDRAFT_68834"/>
<name>D2VIX6_NAEGR</name>
<dbReference type="OMA" id="FNIIMGN"/>
<evidence type="ECO:0000313" key="2">
    <source>
        <dbReference type="Proteomes" id="UP000006671"/>
    </source>
</evidence>
<proteinExistence type="predicted"/>
<dbReference type="Proteomes" id="UP000006671">
    <property type="component" value="Unassembled WGS sequence"/>
</dbReference>